<dbReference type="AlphaFoldDB" id="A0A1M7K1E2"/>
<dbReference type="PROSITE" id="PS51257">
    <property type="entry name" value="PROKAR_LIPOPROTEIN"/>
    <property type="match status" value="1"/>
</dbReference>
<proteinExistence type="predicted"/>
<gene>
    <name evidence="1" type="ORF">SAMN04487860_10743</name>
</gene>
<reference evidence="1 2" key="1">
    <citation type="submission" date="2016-11" db="EMBL/GenBank/DDBJ databases">
        <authorList>
            <person name="Jaros S."/>
            <person name="Januszkiewicz K."/>
            <person name="Wedrychowicz H."/>
        </authorList>
    </citation>
    <scope>NUCLEOTIDE SEQUENCE [LARGE SCALE GENOMIC DNA]</scope>
    <source>
        <strain evidence="1 2">Y1</strain>
    </source>
</reference>
<organism evidence="1 2">
    <name type="scientific">Ruminococcus flavefaciens</name>
    <dbReference type="NCBI Taxonomy" id="1265"/>
    <lineage>
        <taxon>Bacteria</taxon>
        <taxon>Bacillati</taxon>
        <taxon>Bacillota</taxon>
        <taxon>Clostridia</taxon>
        <taxon>Eubacteriales</taxon>
        <taxon>Oscillospiraceae</taxon>
        <taxon>Ruminococcus</taxon>
    </lineage>
</organism>
<evidence type="ECO:0000313" key="1">
    <source>
        <dbReference type="EMBL" id="SHM59110.1"/>
    </source>
</evidence>
<dbReference type="EMBL" id="FRCT01000007">
    <property type="protein sequence ID" value="SHM59110.1"/>
    <property type="molecule type" value="Genomic_DNA"/>
</dbReference>
<evidence type="ECO:0008006" key="3">
    <source>
        <dbReference type="Google" id="ProtNLM"/>
    </source>
</evidence>
<protein>
    <recommendedName>
        <fullName evidence="3">Lipoprotein</fullName>
    </recommendedName>
</protein>
<name>A0A1M7K1E2_RUMFL</name>
<sequence length="235" mass="26704">MKRFFAGIIALFTIGVAVTGCVDKKSDNGAAAVEAEEKETVLTSEEIAEYIEKGAEINGFEKVEDAADHFIKAVKERDTSQLEDVFYIRDEVEYLMPIDQGIFGLIYKQAVALMAEPDYEVDHAKEIRSYNDEEMQQADDIANMYYVYASIEKAVTGGRELTDEERTAASKKIYAFDFDFNGIERPVKVTEGKFYEVGLKKSDDLITMLFSMYNVNGEKWLIQSVECNRKLHNDE</sequence>
<accession>A0A1M7K1E2</accession>
<dbReference type="RefSeq" id="WP_072950779.1">
    <property type="nucleotide sequence ID" value="NZ_FRCT01000007.1"/>
</dbReference>
<dbReference type="OrthoDB" id="1820354at2"/>
<evidence type="ECO:0000313" key="2">
    <source>
        <dbReference type="Proteomes" id="UP000184394"/>
    </source>
</evidence>
<dbReference type="Proteomes" id="UP000184394">
    <property type="component" value="Unassembled WGS sequence"/>
</dbReference>